<dbReference type="AlphaFoldDB" id="U9UZ32"/>
<dbReference type="eggNOG" id="ENOG502T1S6">
    <property type="taxonomic scope" value="Eukaryota"/>
</dbReference>
<dbReference type="VEuPathDB" id="FungiDB:RhiirFUN_005036"/>
<evidence type="ECO:0000256" key="1">
    <source>
        <dbReference type="SAM" id="MobiDB-lite"/>
    </source>
</evidence>
<name>U9UZ32_RHIID</name>
<dbReference type="SUPFAM" id="SSF53098">
    <property type="entry name" value="Ribonuclease H-like"/>
    <property type="match status" value="1"/>
</dbReference>
<feature type="compositionally biased region" description="Acidic residues" evidence="1">
    <location>
        <begin position="479"/>
        <end position="503"/>
    </location>
</feature>
<protein>
    <recommendedName>
        <fullName evidence="3">HAT C-terminal dimerisation domain-containing protein</fullName>
    </recommendedName>
</protein>
<dbReference type="InterPro" id="IPR012337">
    <property type="entry name" value="RNaseH-like_sf"/>
</dbReference>
<proteinExistence type="predicted"/>
<evidence type="ECO:0008006" key="3">
    <source>
        <dbReference type="Google" id="ProtNLM"/>
    </source>
</evidence>
<feature type="region of interest" description="Disordered" evidence="1">
    <location>
        <begin position="472"/>
        <end position="533"/>
    </location>
</feature>
<dbReference type="EMBL" id="KI274435">
    <property type="protein sequence ID" value="ESA23848.1"/>
    <property type="molecule type" value="Genomic_DNA"/>
</dbReference>
<dbReference type="HOGENOM" id="CLU_462795_0_0_1"/>
<reference evidence="2" key="1">
    <citation type="submission" date="2013-07" db="EMBL/GenBank/DDBJ databases">
        <title>The genome of an arbuscular mycorrhizal fungus provides insights into the evolution of the oldest plant symbiosis.</title>
        <authorList>
            <consortium name="DOE Joint Genome Institute"/>
            <person name="Tisserant E."/>
            <person name="Malbreil M."/>
            <person name="Kuo A."/>
            <person name="Kohler A."/>
            <person name="Symeonidi A."/>
            <person name="Balestrini R."/>
            <person name="Charron P."/>
            <person name="Duensing N."/>
            <person name="Frei-dit-Frey N."/>
            <person name="Gianinazzi-Pearson V."/>
            <person name="Gilbert B."/>
            <person name="Handa Y."/>
            <person name="Hijri M."/>
            <person name="Kaul R."/>
            <person name="Kawaguchi M."/>
            <person name="Krajinski F."/>
            <person name="Lammers P."/>
            <person name="Lapierre D."/>
            <person name="Masclaux F.G."/>
            <person name="Murat C."/>
            <person name="Morin E."/>
            <person name="Ndikumana S."/>
            <person name="Pagni M."/>
            <person name="Petitpierre D."/>
            <person name="Requena N."/>
            <person name="Rosikiewicz P."/>
            <person name="Riley R."/>
            <person name="Saito K."/>
            <person name="San Clemente H."/>
            <person name="Shapiro H."/>
            <person name="van Tuinen D."/>
            <person name="Becard G."/>
            <person name="Bonfante P."/>
            <person name="Paszkowski U."/>
            <person name="Shachar-Hill Y."/>
            <person name="Young J.P."/>
            <person name="Sanders I.R."/>
            <person name="Henrissat B."/>
            <person name="Rensing S.A."/>
            <person name="Grigoriev I.V."/>
            <person name="Corradi N."/>
            <person name="Roux C."/>
            <person name="Martin F."/>
        </authorList>
    </citation>
    <scope>NUCLEOTIDE SEQUENCE</scope>
    <source>
        <strain evidence="2">DAOM 197198</strain>
    </source>
</reference>
<organism evidence="2">
    <name type="scientific">Rhizophagus irregularis (strain DAOM 181602 / DAOM 197198 / MUCL 43194)</name>
    <name type="common">Arbuscular mycorrhizal fungus</name>
    <name type="synonym">Glomus intraradices</name>
    <dbReference type="NCBI Taxonomy" id="747089"/>
    <lineage>
        <taxon>Eukaryota</taxon>
        <taxon>Fungi</taxon>
        <taxon>Fungi incertae sedis</taxon>
        <taxon>Mucoromycota</taxon>
        <taxon>Glomeromycotina</taxon>
        <taxon>Glomeromycetes</taxon>
        <taxon>Glomerales</taxon>
        <taxon>Glomeraceae</taxon>
        <taxon>Rhizophagus</taxon>
    </lineage>
</organism>
<feature type="non-terminal residue" evidence="2">
    <location>
        <position position="1"/>
    </location>
</feature>
<accession>U9UZ32</accession>
<dbReference type="VEuPathDB" id="FungiDB:RhiirFUN_006738"/>
<gene>
    <name evidence="2" type="ORF">GLOINDRAFT_90734</name>
</gene>
<sequence length="590" mass="67611">TFGRVLEIKFEMEMFTNVFFLFYRIHFWEFSNSENVKFRDSCGFPLCVHYLDKTIGEKKEGHQSCKCKYCPWSQTRGEPNSIEAHLALSCHKVPHDVKEKFLLIVKTHGEIQTEAAVASKKRKSGHQQLITKYGESDTIEPIKKRICFDGWTSPLRQSLYAFQSHQAGEELRSKVLNEIVGGGLKSYVVTRWTIAWDCTNSILRLEQILKNILDESPEKLSADISELIRSRSFFTNVEAVNTLLGPVKSVVKSLEFKTTTLADCFVELIKLSQKIKSLPPVSDYDFKYQCVERFNKRWKEFDIQLYLLAYILHPHYRGKGLRPTVLRNVYILAMEIWINMGGGELSSADLISQIQSFYLRKEEYNIPFSTNKGDVLTWWLLCNPVRSEENHIQKLALKILAITPHNAGCKRVFSVLGWFANQRRTKLKVEKLEAMAKLHTHYIINAQKELKYAYAGVSEDDFQSSIREALSEANKSDDINEDNDGDEFFDDDNNDYNNDDDDNGGGGDGNGDGNDEGDNEKGNHDPKIPNLRPNQRDIDIERWVDINDSELKRLLNIEVNVVIEPHPLPVINHGSNVFDIEATVDKILGS</sequence>
<evidence type="ECO:0000313" key="2">
    <source>
        <dbReference type="EMBL" id="ESA23848.1"/>
    </source>
</evidence>